<organism evidence="4 5">
    <name type="scientific">Amycolatopsis pithecellobii</name>
    <dbReference type="NCBI Taxonomy" id="664692"/>
    <lineage>
        <taxon>Bacteria</taxon>
        <taxon>Bacillati</taxon>
        <taxon>Actinomycetota</taxon>
        <taxon>Actinomycetes</taxon>
        <taxon>Pseudonocardiales</taxon>
        <taxon>Pseudonocardiaceae</taxon>
        <taxon>Amycolatopsis</taxon>
    </lineage>
</organism>
<dbReference type="Pfam" id="PF01965">
    <property type="entry name" value="DJ-1_PfpI"/>
    <property type="match status" value="1"/>
</dbReference>
<dbReference type="EMBL" id="WMBA01000057">
    <property type="protein sequence ID" value="MTD57973.1"/>
    <property type="molecule type" value="Genomic_DNA"/>
</dbReference>
<keyword evidence="1" id="KW-0805">Transcription regulation</keyword>
<gene>
    <name evidence="4" type="ORF">GKO32_28910</name>
</gene>
<evidence type="ECO:0000313" key="5">
    <source>
        <dbReference type="Proteomes" id="UP000440096"/>
    </source>
</evidence>
<dbReference type="PROSITE" id="PS01124">
    <property type="entry name" value="HTH_ARAC_FAMILY_2"/>
    <property type="match status" value="1"/>
</dbReference>
<dbReference type="Pfam" id="PF12833">
    <property type="entry name" value="HTH_18"/>
    <property type="match status" value="1"/>
</dbReference>
<dbReference type="Proteomes" id="UP000440096">
    <property type="component" value="Unassembled WGS sequence"/>
</dbReference>
<sequence length="318" mass="34591">MRTQQVLVTLFDGVQPLDVAGPLDVFSTAWRFTGSASKPPYVVRTASLGGAAVRSAGGLRLVPDLDLNDVQDPDILLVPGGPGVADIDDRMVTWLRERAPDVKRVVSVCTGAFVLAAAGLLDGRRATTHWESCDYLAKMYPQITVDPNSIFVRDGSISTSAGVTTGVDLALALVEEDFGRAVAHEIARLLVVFLRRPGNQAQFSVQLSAQIARSDPLREVQYWAVANLASDLSVPALAQRAGLSTRQFARAFAEQVGVTPGRYVDLIRLEAAQRMLTDTRDGVTRIARQCGYGTPEAMRRAFMRELDISPTEYRRTFA</sequence>
<dbReference type="PANTHER" id="PTHR43130:SF3">
    <property type="entry name" value="HTH-TYPE TRANSCRIPTIONAL REGULATOR RV1931C"/>
    <property type="match status" value="1"/>
</dbReference>
<keyword evidence="5" id="KW-1185">Reference proteome</keyword>
<accession>A0A6N7Z664</accession>
<dbReference type="Gene3D" id="1.10.10.60">
    <property type="entry name" value="Homeodomain-like"/>
    <property type="match status" value="1"/>
</dbReference>
<dbReference type="InterPro" id="IPR018060">
    <property type="entry name" value="HTH_AraC"/>
</dbReference>
<dbReference type="RefSeq" id="WP_312868708.1">
    <property type="nucleotide sequence ID" value="NZ_WMBA01000057.1"/>
</dbReference>
<dbReference type="PANTHER" id="PTHR43130">
    <property type="entry name" value="ARAC-FAMILY TRANSCRIPTIONAL REGULATOR"/>
    <property type="match status" value="1"/>
</dbReference>
<protein>
    <submittedName>
        <fullName evidence="4">Helix-turn-helix domain-containing protein</fullName>
    </submittedName>
</protein>
<dbReference type="SUPFAM" id="SSF52317">
    <property type="entry name" value="Class I glutamine amidotransferase-like"/>
    <property type="match status" value="1"/>
</dbReference>
<comment type="caution">
    <text evidence="4">The sequence shown here is derived from an EMBL/GenBank/DDBJ whole genome shotgun (WGS) entry which is preliminary data.</text>
</comment>
<evidence type="ECO:0000256" key="1">
    <source>
        <dbReference type="ARBA" id="ARBA00023015"/>
    </source>
</evidence>
<dbReference type="SMART" id="SM00342">
    <property type="entry name" value="HTH_ARAC"/>
    <property type="match status" value="1"/>
</dbReference>
<dbReference type="GO" id="GO:0043565">
    <property type="term" value="F:sequence-specific DNA binding"/>
    <property type="evidence" value="ECO:0007669"/>
    <property type="project" value="InterPro"/>
</dbReference>
<keyword evidence="2" id="KW-0804">Transcription</keyword>
<name>A0A6N7Z664_9PSEU</name>
<dbReference type="GO" id="GO:0003700">
    <property type="term" value="F:DNA-binding transcription factor activity"/>
    <property type="evidence" value="ECO:0007669"/>
    <property type="project" value="InterPro"/>
</dbReference>
<evidence type="ECO:0000313" key="4">
    <source>
        <dbReference type="EMBL" id="MTD57973.1"/>
    </source>
</evidence>
<dbReference type="SUPFAM" id="SSF46689">
    <property type="entry name" value="Homeodomain-like"/>
    <property type="match status" value="2"/>
</dbReference>
<dbReference type="CDD" id="cd03137">
    <property type="entry name" value="GATase1_AraC_1"/>
    <property type="match status" value="1"/>
</dbReference>
<evidence type="ECO:0000256" key="2">
    <source>
        <dbReference type="ARBA" id="ARBA00023163"/>
    </source>
</evidence>
<dbReference type="AlphaFoldDB" id="A0A6N7Z664"/>
<proteinExistence type="predicted"/>
<dbReference type="InterPro" id="IPR052158">
    <property type="entry name" value="INH-QAR"/>
</dbReference>
<dbReference type="InterPro" id="IPR029062">
    <property type="entry name" value="Class_I_gatase-like"/>
</dbReference>
<dbReference type="InterPro" id="IPR002818">
    <property type="entry name" value="DJ-1/PfpI"/>
</dbReference>
<feature type="domain" description="HTH araC/xylS-type" evidence="3">
    <location>
        <begin position="218"/>
        <end position="316"/>
    </location>
</feature>
<evidence type="ECO:0000259" key="3">
    <source>
        <dbReference type="PROSITE" id="PS01124"/>
    </source>
</evidence>
<reference evidence="4 5" key="1">
    <citation type="submission" date="2019-11" db="EMBL/GenBank/DDBJ databases">
        <title>Draft genome of Amycolatopsis RM579.</title>
        <authorList>
            <person name="Duangmal K."/>
            <person name="Mingma R."/>
        </authorList>
    </citation>
    <scope>NUCLEOTIDE SEQUENCE [LARGE SCALE GENOMIC DNA]</scope>
    <source>
        <strain evidence="4 5">RM579</strain>
    </source>
</reference>
<dbReference type="InterPro" id="IPR009057">
    <property type="entry name" value="Homeodomain-like_sf"/>
</dbReference>
<dbReference type="Gene3D" id="3.40.50.880">
    <property type="match status" value="1"/>
</dbReference>